<reference evidence="1" key="1">
    <citation type="journal article" date="2014" name="Int. J. Syst. Evol. Microbiol.">
        <title>Complete genome sequence of Corynebacterium casei LMG S-19264T (=DSM 44701T), isolated from a smear-ripened cheese.</title>
        <authorList>
            <consortium name="US DOE Joint Genome Institute (JGI-PGF)"/>
            <person name="Walter F."/>
            <person name="Albersmeier A."/>
            <person name="Kalinowski J."/>
            <person name="Ruckert C."/>
        </authorList>
    </citation>
    <scope>NUCLEOTIDE SEQUENCE</scope>
    <source>
        <strain evidence="1">KCTC 12719</strain>
    </source>
</reference>
<dbReference type="InterPro" id="IPR027268">
    <property type="entry name" value="Peptidase_M4/M1_CTD_sf"/>
</dbReference>
<comment type="caution">
    <text evidence="1">The sequence shown here is derived from an EMBL/GenBank/DDBJ whole genome shotgun (WGS) entry which is preliminary data.</text>
</comment>
<reference evidence="1" key="2">
    <citation type="submission" date="2020-09" db="EMBL/GenBank/DDBJ databases">
        <authorList>
            <person name="Sun Q."/>
            <person name="Kim S."/>
        </authorList>
    </citation>
    <scope>NUCLEOTIDE SEQUENCE</scope>
    <source>
        <strain evidence="1">KCTC 12719</strain>
    </source>
</reference>
<gene>
    <name evidence="1" type="ORF">GCM10007103_08950</name>
</gene>
<dbReference type="Gene3D" id="1.10.390.10">
    <property type="entry name" value="Neutral Protease Domain 2"/>
    <property type="match status" value="1"/>
</dbReference>
<dbReference type="EMBL" id="BMXB01000002">
    <property type="protein sequence ID" value="GHA29880.1"/>
    <property type="molecule type" value="Genomic_DNA"/>
</dbReference>
<evidence type="ECO:0008006" key="3">
    <source>
        <dbReference type="Google" id="ProtNLM"/>
    </source>
</evidence>
<keyword evidence="2" id="KW-1185">Reference proteome</keyword>
<proteinExistence type="predicted"/>
<accession>A0A918VVL3</accession>
<dbReference type="Proteomes" id="UP000610456">
    <property type="component" value="Unassembled WGS sequence"/>
</dbReference>
<evidence type="ECO:0000313" key="2">
    <source>
        <dbReference type="Proteomes" id="UP000610456"/>
    </source>
</evidence>
<sequence length="927" mass="108728">MLLALGKSYSQNSTSIKAILNDSLKEMSIEQDFVYHNTSSDTLEFIFFQDWINAFSTKSTPLARRFSEEFYRKFHFAKEEERGATTIRSITNSSAQSMKWQRPVDSPDLLQIHLSSPLAPGEKVQLNLDYTIKIPSSEFTRYGYSRDGNYKLRYWFLIPGVYDGKWEVYSHKNINDQYALPLDIELEVVIPPVFAAISSLETENILTEENSRTVNFQGENSLDFKLYLTRDFEFDDIETPNFHVVTNLDDDDLNPVMKSMLVRRIAGYLENNLGSYPQDNMLVTKEDYAANPFYGLNQLPKFLRPFPDGFGYDLQLLKAITGNYLENSLLLNPREERWVIDAIQIYLLMGYVDEYYPDMKILGNLSNLFGIRWFHAADLEFNDQYSFLYLHMARTHLDQALVTPRDSLLKINMNISNAYKAGVGLKYIEHYTQDETVSASIQEFYNKYKLEPVAQEDFEQILRKNSGKKIDWFFQDYVRTDKRLDFNIEKVKKQGDSLEVTIRDKANTGMPISLYGLNDQNIVFKTWVENIKNTKTVTIPSENIKRLALNYELQIPEVNPRDNYKGVKTFLDKPLQVRLLKDVEDPRYYQVFFMPEFEYNLYDGITLGPKLYNKTVLNRNFEFDIAPKYGFNSQTLVGGASFSHQIFFDEKDLFSIKYGASGSRFSFGYNLFYEKFTPFLLIQFRNQDLRDNKRQQLMVRNVNVFRDQNLLQPLEVPDYSVFNINYRYNDRGMIDYLTGNIDFQLAKKFSKASFTVDYRKLFKNNRQINLRLFGGSFIYNDFSHSDYFSFALDRPTDYLFDYNYYGRSETSGLFSQQIIMAEGGFKSQLEPEFANQWLTTLNASTNLWKWIFVYGDVGVIKNKYKNAKVVYDSGIRLSLIADYFEIFFPVYSNLGWEINQDNYDQRIRFIATLDIQTLTGLFSRKWY</sequence>
<evidence type="ECO:0000313" key="1">
    <source>
        <dbReference type="EMBL" id="GHA29880.1"/>
    </source>
</evidence>
<organism evidence="1 2">
    <name type="scientific">Salinimicrobium marinum</name>
    <dbReference type="NCBI Taxonomy" id="680283"/>
    <lineage>
        <taxon>Bacteria</taxon>
        <taxon>Pseudomonadati</taxon>
        <taxon>Bacteroidota</taxon>
        <taxon>Flavobacteriia</taxon>
        <taxon>Flavobacteriales</taxon>
        <taxon>Flavobacteriaceae</taxon>
        <taxon>Salinimicrobium</taxon>
    </lineage>
</organism>
<dbReference type="AlphaFoldDB" id="A0A918VVL3"/>
<name>A0A918VVL3_9FLAO</name>
<protein>
    <recommendedName>
        <fullName evidence="3">Metalloprotease</fullName>
    </recommendedName>
</protein>